<dbReference type="Proteomes" id="UP000022910">
    <property type="component" value="Unassembled WGS sequence"/>
</dbReference>
<dbReference type="STRING" id="1432141.A0A015JPD2"/>
<keyword evidence="2" id="KW-1185">Reference proteome</keyword>
<evidence type="ECO:0000313" key="2">
    <source>
        <dbReference type="Proteomes" id="UP000022910"/>
    </source>
</evidence>
<dbReference type="HOGENOM" id="CLU_912602_0_0_1"/>
<accession>A0A015JPD2</accession>
<proteinExistence type="predicted"/>
<evidence type="ECO:0000313" key="1">
    <source>
        <dbReference type="EMBL" id="EXX69080.1"/>
    </source>
</evidence>
<comment type="caution">
    <text evidence="1">The sequence shown here is derived from an EMBL/GenBank/DDBJ whole genome shotgun (WGS) entry which is preliminary data.</text>
</comment>
<gene>
    <name evidence="1" type="ORF">RirG_099180</name>
</gene>
<organism evidence="1 2">
    <name type="scientific">Rhizophagus irregularis (strain DAOM 197198w)</name>
    <name type="common">Glomus intraradices</name>
    <dbReference type="NCBI Taxonomy" id="1432141"/>
    <lineage>
        <taxon>Eukaryota</taxon>
        <taxon>Fungi</taxon>
        <taxon>Fungi incertae sedis</taxon>
        <taxon>Mucoromycota</taxon>
        <taxon>Glomeromycotina</taxon>
        <taxon>Glomeromycetes</taxon>
        <taxon>Glomerales</taxon>
        <taxon>Glomeraceae</taxon>
        <taxon>Rhizophagus</taxon>
    </lineage>
</organism>
<reference evidence="1 2" key="1">
    <citation type="submission" date="2014-02" db="EMBL/GenBank/DDBJ databases">
        <title>Single nucleus genome sequencing reveals high similarity among nuclei of an endomycorrhizal fungus.</title>
        <authorList>
            <person name="Lin K."/>
            <person name="Geurts R."/>
            <person name="Zhang Z."/>
            <person name="Limpens E."/>
            <person name="Saunders D.G."/>
            <person name="Mu D."/>
            <person name="Pang E."/>
            <person name="Cao H."/>
            <person name="Cha H."/>
            <person name="Lin T."/>
            <person name="Zhou Q."/>
            <person name="Shang Y."/>
            <person name="Li Y."/>
            <person name="Ivanov S."/>
            <person name="Sharma T."/>
            <person name="Velzen R.V."/>
            <person name="Ruijter N.D."/>
            <person name="Aanen D.K."/>
            <person name="Win J."/>
            <person name="Kamoun S."/>
            <person name="Bisseling T."/>
            <person name="Huang S."/>
        </authorList>
    </citation>
    <scope>NUCLEOTIDE SEQUENCE [LARGE SCALE GENOMIC DNA]</scope>
    <source>
        <strain evidence="2">DAOM197198w</strain>
    </source>
</reference>
<dbReference type="OrthoDB" id="2306073at2759"/>
<dbReference type="AlphaFoldDB" id="A0A015JPD2"/>
<name>A0A015JPD2_RHIIW</name>
<protein>
    <submittedName>
        <fullName evidence="1">Uncharacterized protein</fullName>
    </submittedName>
</protein>
<dbReference type="EMBL" id="JEMT01016983">
    <property type="protein sequence ID" value="EXX69080.1"/>
    <property type="molecule type" value="Genomic_DNA"/>
</dbReference>
<sequence length="305" mass="34131">MNFGKCHQYLDPKNSTSGLQCKCFMFRATENGKYLCACCGHDRNYHEPPSQHFDSTNRTSIPTSIQSSIAAQEPDELNVENFEINVEELNTRVRVDRKNVFNVINLFNVGPKPKIPRGIKKFKKKGIMNSIQFSEDSSNGIKSVIEAAFPWLKNRNWVFFRCDSTSVLVVADIPAKGWNIKALTKISGCRKKLYIGVVSSSSVELVDESNMIIDQGSSTSASTSSSSQPVPMNTTDCGAFTMPYTGIIAPTNFIDQGSSPSATNFQPITNYQQTEIYQENYQSATNLESNLFDAYRIMNLNHHRT</sequence>